<evidence type="ECO:0000313" key="5">
    <source>
        <dbReference type="Proteomes" id="UP000288805"/>
    </source>
</evidence>
<reference evidence="4 5" key="1">
    <citation type="journal article" date="2018" name="PLoS Genet.">
        <title>Population sequencing reveals clonal diversity and ancestral inbreeding in the grapevine cultivar Chardonnay.</title>
        <authorList>
            <person name="Roach M.J."/>
            <person name="Johnson D.L."/>
            <person name="Bohlmann J."/>
            <person name="van Vuuren H.J."/>
            <person name="Jones S.J."/>
            <person name="Pretorius I.S."/>
            <person name="Schmidt S.A."/>
            <person name="Borneman A.R."/>
        </authorList>
    </citation>
    <scope>NUCLEOTIDE SEQUENCE [LARGE SCALE GENOMIC DNA]</scope>
    <source>
        <strain evidence="5">cv. Chardonnay</strain>
        <tissue evidence="4">Leaf</tissue>
    </source>
</reference>
<keyword evidence="3" id="KW-0443">Lipid metabolism</keyword>
<gene>
    <name evidence="4" type="primary">VvCHDp000466_3</name>
    <name evidence="4" type="ORF">CK203_034868</name>
</gene>
<organism evidence="4 5">
    <name type="scientific">Vitis vinifera</name>
    <name type="common">Grape</name>
    <dbReference type="NCBI Taxonomy" id="29760"/>
    <lineage>
        <taxon>Eukaryota</taxon>
        <taxon>Viridiplantae</taxon>
        <taxon>Streptophyta</taxon>
        <taxon>Embryophyta</taxon>
        <taxon>Tracheophyta</taxon>
        <taxon>Spermatophyta</taxon>
        <taxon>Magnoliopsida</taxon>
        <taxon>eudicotyledons</taxon>
        <taxon>Gunneridae</taxon>
        <taxon>Pentapetalae</taxon>
        <taxon>rosids</taxon>
        <taxon>Vitales</taxon>
        <taxon>Vitaceae</taxon>
        <taxon>Viteae</taxon>
        <taxon>Vitis</taxon>
    </lineage>
</organism>
<evidence type="ECO:0000256" key="3">
    <source>
        <dbReference type="ARBA" id="ARBA00023098"/>
    </source>
</evidence>
<evidence type="ECO:0000256" key="2">
    <source>
        <dbReference type="ARBA" id="ARBA00022963"/>
    </source>
</evidence>
<dbReference type="Proteomes" id="UP000288805">
    <property type="component" value="Unassembled WGS sequence"/>
</dbReference>
<proteinExistence type="predicted"/>
<dbReference type="GO" id="GO:0016042">
    <property type="term" value="P:lipid catabolic process"/>
    <property type="evidence" value="ECO:0007669"/>
    <property type="project" value="UniProtKB-KW"/>
</dbReference>
<keyword evidence="2" id="KW-0442">Lipid degradation</keyword>
<keyword evidence="1" id="KW-0378">Hydrolase</keyword>
<comment type="caution">
    <text evidence="4">The sequence shown here is derived from an EMBL/GenBank/DDBJ whole genome shotgun (WGS) entry which is preliminary data.</text>
</comment>
<dbReference type="PANTHER" id="PTHR46020:SF4">
    <property type="entry name" value="OS04G0650200 PROTEIN"/>
    <property type="match status" value="1"/>
</dbReference>
<dbReference type="EMBL" id="QGNW01000123">
    <property type="protein sequence ID" value="RVW94248.1"/>
    <property type="molecule type" value="Genomic_DNA"/>
</dbReference>
<dbReference type="GO" id="GO:0016787">
    <property type="term" value="F:hydrolase activity"/>
    <property type="evidence" value="ECO:0007669"/>
    <property type="project" value="UniProtKB-KW"/>
</dbReference>
<accession>A0A438IC03</accession>
<name>A0A438IC03_VITVI</name>
<evidence type="ECO:0000256" key="1">
    <source>
        <dbReference type="ARBA" id="ARBA00022801"/>
    </source>
</evidence>
<sequence length="99" mass="10805">MDGYMVSHSLPMEKNGEVRGHGMNFACGRTGVFDTLVNAPNMATQINLFQQVLEEKLYTKRDLKSSIAPVSLVGNGYAAYLAGNSTIEVSGIRYSNLMN</sequence>
<dbReference type="AlphaFoldDB" id="A0A438IC03"/>
<dbReference type="PANTHER" id="PTHR46020">
    <property type="entry name" value="OSJNBB0059K02.9 PROTEIN"/>
    <property type="match status" value="1"/>
</dbReference>
<evidence type="ECO:0000313" key="4">
    <source>
        <dbReference type="EMBL" id="RVW94248.1"/>
    </source>
</evidence>
<protein>
    <submittedName>
        <fullName evidence="4">GDSL esterase/lipase</fullName>
    </submittedName>
</protein>